<organism evidence="13 14">
    <name type="scientific">Cudoniella acicularis</name>
    <dbReference type="NCBI Taxonomy" id="354080"/>
    <lineage>
        <taxon>Eukaryota</taxon>
        <taxon>Fungi</taxon>
        <taxon>Dikarya</taxon>
        <taxon>Ascomycota</taxon>
        <taxon>Pezizomycotina</taxon>
        <taxon>Leotiomycetes</taxon>
        <taxon>Helotiales</taxon>
        <taxon>Tricladiaceae</taxon>
        <taxon>Cudoniella</taxon>
    </lineage>
</organism>
<dbReference type="GO" id="GO:0004650">
    <property type="term" value="F:polygalacturonase activity"/>
    <property type="evidence" value="ECO:0007669"/>
    <property type="project" value="InterPro"/>
</dbReference>
<feature type="compositionally biased region" description="Basic and acidic residues" evidence="10">
    <location>
        <begin position="770"/>
        <end position="789"/>
    </location>
</feature>
<evidence type="ECO:0000313" key="14">
    <source>
        <dbReference type="Proteomes" id="UP000566819"/>
    </source>
</evidence>
<evidence type="ECO:0000256" key="11">
    <source>
        <dbReference type="SAM" id="SignalP"/>
    </source>
</evidence>
<dbReference type="PANTHER" id="PTHR31736:SF8">
    <property type="entry name" value="PUTATIVE (AFU_ORTHOLOGUE AFUA_7G06410)-RELATED"/>
    <property type="match status" value="1"/>
</dbReference>
<reference evidence="13 14" key="1">
    <citation type="submission" date="2020-03" db="EMBL/GenBank/DDBJ databases">
        <title>Draft Genome Sequence of Cudoniella acicularis.</title>
        <authorList>
            <person name="Buettner E."/>
            <person name="Kellner H."/>
        </authorList>
    </citation>
    <scope>NUCLEOTIDE SEQUENCE [LARGE SCALE GENOMIC DNA]</scope>
    <source>
        <strain evidence="13 14">DSM 108380</strain>
    </source>
</reference>
<dbReference type="InterPro" id="IPR003615">
    <property type="entry name" value="HNH_nuc"/>
</dbReference>
<comment type="subcellular location">
    <subcellularLocation>
        <location evidence="1">Secreted</location>
    </subcellularLocation>
</comment>
<keyword evidence="8" id="KW-0961">Cell wall biogenesis/degradation</keyword>
<feature type="compositionally biased region" description="Acidic residues" evidence="10">
    <location>
        <begin position="799"/>
        <end position="809"/>
    </location>
</feature>
<comment type="caution">
    <text evidence="13">The sequence shown here is derived from an EMBL/GenBank/DDBJ whole genome shotgun (WGS) entry which is preliminary data.</text>
</comment>
<feature type="domain" description="HNH nuclease" evidence="12">
    <location>
        <begin position="540"/>
        <end position="602"/>
    </location>
</feature>
<feature type="signal peptide" evidence="11">
    <location>
        <begin position="1"/>
        <end position="18"/>
    </location>
</feature>
<name>A0A8H4RMS8_9HELO</name>
<evidence type="ECO:0000256" key="6">
    <source>
        <dbReference type="ARBA" id="ARBA00023180"/>
    </source>
</evidence>
<comment type="similarity">
    <text evidence="2 9">Belongs to the glycosyl hydrolase 28 family.</text>
</comment>
<dbReference type="Pfam" id="PF00295">
    <property type="entry name" value="Glyco_hydro_28"/>
    <property type="match status" value="1"/>
</dbReference>
<evidence type="ECO:0000256" key="4">
    <source>
        <dbReference type="ARBA" id="ARBA00022729"/>
    </source>
</evidence>
<protein>
    <recommendedName>
        <fullName evidence="12">HNH nuclease domain-containing protein</fullName>
    </recommendedName>
</protein>
<feature type="region of interest" description="Disordered" evidence="10">
    <location>
        <begin position="753"/>
        <end position="809"/>
    </location>
</feature>
<dbReference type="PANTHER" id="PTHR31736">
    <property type="match status" value="1"/>
</dbReference>
<dbReference type="OrthoDB" id="187139at2759"/>
<evidence type="ECO:0000256" key="9">
    <source>
        <dbReference type="RuleBase" id="RU361169"/>
    </source>
</evidence>
<keyword evidence="5 9" id="KW-0378">Hydrolase</keyword>
<dbReference type="Pfam" id="PF13391">
    <property type="entry name" value="HNH_2"/>
    <property type="match status" value="1"/>
</dbReference>
<evidence type="ECO:0000256" key="10">
    <source>
        <dbReference type="SAM" id="MobiDB-lite"/>
    </source>
</evidence>
<evidence type="ECO:0000256" key="8">
    <source>
        <dbReference type="ARBA" id="ARBA00023316"/>
    </source>
</evidence>
<dbReference type="InterPro" id="IPR012334">
    <property type="entry name" value="Pectin_lyas_fold"/>
</dbReference>
<dbReference type="GO" id="GO:0071555">
    <property type="term" value="P:cell wall organization"/>
    <property type="evidence" value="ECO:0007669"/>
    <property type="project" value="UniProtKB-KW"/>
</dbReference>
<proteinExistence type="inferred from homology"/>
<keyword evidence="7 9" id="KW-0326">Glycosidase</keyword>
<dbReference type="Gene3D" id="2.160.20.10">
    <property type="entry name" value="Single-stranded right-handed beta-helix, Pectin lyase-like"/>
    <property type="match status" value="1"/>
</dbReference>
<evidence type="ECO:0000256" key="1">
    <source>
        <dbReference type="ARBA" id="ARBA00004613"/>
    </source>
</evidence>
<evidence type="ECO:0000256" key="5">
    <source>
        <dbReference type="ARBA" id="ARBA00022801"/>
    </source>
</evidence>
<feature type="compositionally biased region" description="Acidic residues" evidence="10">
    <location>
        <begin position="725"/>
        <end position="740"/>
    </location>
</feature>
<evidence type="ECO:0000256" key="7">
    <source>
        <dbReference type="ARBA" id="ARBA00023295"/>
    </source>
</evidence>
<evidence type="ECO:0000256" key="3">
    <source>
        <dbReference type="ARBA" id="ARBA00022525"/>
    </source>
</evidence>
<evidence type="ECO:0000256" key="2">
    <source>
        <dbReference type="ARBA" id="ARBA00008834"/>
    </source>
</evidence>
<dbReference type="GO" id="GO:0005576">
    <property type="term" value="C:extracellular region"/>
    <property type="evidence" value="ECO:0007669"/>
    <property type="project" value="UniProtKB-SubCell"/>
</dbReference>
<keyword evidence="3" id="KW-0964">Secreted</keyword>
<gene>
    <name evidence="13" type="ORF">G7Y89_g7047</name>
</gene>
<dbReference type="GO" id="GO:0005975">
    <property type="term" value="P:carbohydrate metabolic process"/>
    <property type="evidence" value="ECO:0007669"/>
    <property type="project" value="InterPro"/>
</dbReference>
<feature type="region of interest" description="Disordered" evidence="10">
    <location>
        <begin position="705"/>
        <end position="740"/>
    </location>
</feature>
<keyword evidence="6" id="KW-0325">Glycoprotein</keyword>
<sequence length="809" mass="89633">MMLIKISLAFLALAFADATQKGNGNNGQTDKNRQWDSGSDGKTCIVKPSNSSLIDDAPAIVKAFDECGQNGKVIFLNTTYYVNTVMNTTGLKNCDVDLRGTLIWSTNTTYWLSASLDVGYQNQSSAWIFGGENINFQAHGYGTFNGNGQIWSTFASGVSNYPRRPHAITITNTKDSIFEGIIFYKSQMWTMTVIHSSNILLQDIIVNNVVTRNTDGANTIYSDHITFNRWSVTNGDDSIAIKANSTDISITNSVFTSGLGLAFGSIGQYKGAYETIENVVATNITCSKTLHAAYIKTWTGQQVGYPPNGGGGGLGLLKNVQLTNFTVSALRGFPFSITQCTTFSGVAGDCNTSLFQLSSISFENMIGSTVTAVSGVEAWAERPPDSRGVVSFKTRIHRAFHLLYRCRRSLYHPKMATVDPQCLDTRDDICFHHPGYRISNLLLTLPRVDSTVVADTTPAYGVHHRTALLACQIIAGNAFNNSRFAVDREGRQLVQVPLDGVLTDSQYYFIVDGSSKVFPSSLLTILAKSSAAAASSTTTCGITNTNYAIDGAYLVPQKERTWYEDNNMSRYGVGLPNIDNRVNILPLRKDIHYCFDNRWFVIIPKITKVETGSATPSIQYITYIISREAAEIWPIYHNALVKSLHNSSRAYLFARFAWAILFRVKSFIISGRPRHVIRIHKDEEGEIEYKAEHLTGIMLSSRYGGGGSQAATPKKRKFEPGSAANDEENPIESSSEDSDMEMDGLWDVIDWEGRRQRRQRRQDPSDETVPDDKVHLASDIEADLREALRKGMQQTGEDPQADDEVQYYH</sequence>
<evidence type="ECO:0000259" key="12">
    <source>
        <dbReference type="Pfam" id="PF13391"/>
    </source>
</evidence>
<accession>A0A8H4RMS8</accession>
<dbReference type="SUPFAM" id="SSF51126">
    <property type="entry name" value="Pectin lyase-like"/>
    <property type="match status" value="1"/>
</dbReference>
<dbReference type="InterPro" id="IPR000743">
    <property type="entry name" value="Glyco_hydro_28"/>
</dbReference>
<keyword evidence="4 11" id="KW-0732">Signal</keyword>
<evidence type="ECO:0000313" key="13">
    <source>
        <dbReference type="EMBL" id="KAF4631087.1"/>
    </source>
</evidence>
<dbReference type="InterPro" id="IPR011050">
    <property type="entry name" value="Pectin_lyase_fold/virulence"/>
</dbReference>
<keyword evidence="14" id="KW-1185">Reference proteome</keyword>
<dbReference type="EMBL" id="JAAMPI010000479">
    <property type="protein sequence ID" value="KAF4631087.1"/>
    <property type="molecule type" value="Genomic_DNA"/>
</dbReference>
<dbReference type="Proteomes" id="UP000566819">
    <property type="component" value="Unassembled WGS sequence"/>
</dbReference>
<dbReference type="AlphaFoldDB" id="A0A8H4RMS8"/>
<feature type="chain" id="PRO_5034061711" description="HNH nuclease domain-containing protein" evidence="11">
    <location>
        <begin position="19"/>
        <end position="809"/>
    </location>
</feature>